<feature type="compositionally biased region" description="Polar residues" evidence="1">
    <location>
        <begin position="84"/>
        <end position="93"/>
    </location>
</feature>
<dbReference type="InterPro" id="IPR043153">
    <property type="entry name" value="DENN_C"/>
</dbReference>
<proteinExistence type="predicted"/>
<feature type="compositionally biased region" description="Polar residues" evidence="1">
    <location>
        <begin position="385"/>
        <end position="396"/>
    </location>
</feature>
<feature type="region of interest" description="Disordered" evidence="1">
    <location>
        <begin position="149"/>
        <end position="180"/>
    </location>
</feature>
<feature type="region of interest" description="Disordered" evidence="1">
    <location>
        <begin position="200"/>
        <end position="523"/>
    </location>
</feature>
<feature type="compositionally biased region" description="Low complexity" evidence="1">
    <location>
        <begin position="311"/>
        <end position="323"/>
    </location>
</feature>
<sequence>MSDINRDSSIRQLPPGKLTNIKKIFEDGEKDKPMAPTRPQVPPGSPAHQLPAKKYPAPPAPCGQVTKNSNEGNDELKFRKLSAESVQPQQSKQGAYHGSKISERISSLEAASSSKYNGANEAPGSPGHSENIKVQRAFSDVSDLYAKVNKPEKDSKATFQPRVELQRKEAIRKNSEERRKTVATFSCDVNHNSGVSVASRTKLFDSPKPNLPVKPEAIKRQFSTKAVQEQDQHNSDADGVYNQPWDTEKSPVVEALKKKYKPPLLSNKVTDNAKTNLPAQKPPLPQQPPRQTDLKIQRKQSQEAVAEVNRSSDQSKCVDSSSDTTGSSRITAPPKPPRTHAHDDYLKVKIAQSENKPYPESQDTKAVKLEVSSGALSVKDRVSKICQQTNSPLPTSSKDHAVLMRQQPPSRPPPPRLRPNSGGTPTKENPFQLKPRPVTHFTAPQDEGPVVIPSSPVSPFQSATLFSRKASQSRKPSDELPPEPLSSKRFPLRKSYSSENLHSSRSSSLNTEDDDGSQKTQSTYETDYEAVLDPDGYAIPHEFMKIHVHRKRQFSEQSNQMDENVSPAQFLTKLEGFGKNPEAEQNGQFDEPWLTSAQDQNLDKVTKRKMTMVKQKINQAYADVTIAFRCAPEKSSDIDSEWVQVEKDDSPEAEVIVEPTVLKRRIEYCATVRLKSSKSVKKSKEYLSAIYPQLFEYCLIVGLQTSTEKGYKPYIIHKFPENRTYKVGAAGNIYICLQEFLDYAVVSSNLSVPSFCFPDAAVFKVASGPIFSESYSFVMTYEDGTHVYGYCRRMQPSDSSLPEVICIISPIDAFNMYNTLLTEIEQRRRISTDLAIELIAASFGRPLPKPGKVCHIRTLDSSGEMETIYLNRTSDNKLDNVNYESPLRFLGTDKLVKVFASILMERRIMLCSSHLSVLTQTVHALAALLYPFQWQHVYIPLLPLEMLDVVCAPMPYIIGVMTAFLPQVLKMDLEKVFIVDLDKKDIVMSEGDESTLLPHKVQKALKTAINMCKIDSEAQNAQWLMVAEAFLRMFIETVGHFSNHIQTQQDGNRIFQKEGFINEVVSKEQRQFLEWFTETQMFQVFIDNHVEQTDYGTSALFMQRLAEYRESKEENRRKGLGAKVKNFKKALKTKLAS</sequence>
<dbReference type="EnsemblMetazoa" id="BGLB023449-RC">
    <property type="protein sequence ID" value="BGLB023449-PC"/>
    <property type="gene ID" value="BGLB023449"/>
</dbReference>
<dbReference type="STRING" id="6526.A0A2C9KU15"/>
<evidence type="ECO:0000313" key="3">
    <source>
        <dbReference type="EnsemblMetazoa" id="BGLB023449-PC"/>
    </source>
</evidence>
<feature type="compositionally biased region" description="Low complexity" evidence="1">
    <location>
        <begin position="449"/>
        <end position="459"/>
    </location>
</feature>
<evidence type="ECO:0000256" key="1">
    <source>
        <dbReference type="SAM" id="MobiDB-lite"/>
    </source>
</evidence>
<feature type="compositionally biased region" description="Basic and acidic residues" evidence="1">
    <location>
        <begin position="23"/>
        <end position="33"/>
    </location>
</feature>
<feature type="compositionally biased region" description="Low complexity" evidence="1">
    <location>
        <begin position="495"/>
        <end position="508"/>
    </location>
</feature>
<dbReference type="Pfam" id="PF02141">
    <property type="entry name" value="DENN"/>
    <property type="match status" value="1"/>
</dbReference>
<dbReference type="Proteomes" id="UP000076420">
    <property type="component" value="Unassembled WGS sequence"/>
</dbReference>
<dbReference type="InterPro" id="IPR005112">
    <property type="entry name" value="dDENN_dom"/>
</dbReference>
<evidence type="ECO:0000259" key="2">
    <source>
        <dbReference type="PROSITE" id="PS50211"/>
    </source>
</evidence>
<dbReference type="KEGG" id="bgt:106079851"/>
<dbReference type="SMART" id="SM00800">
    <property type="entry name" value="uDENN"/>
    <property type="match status" value="1"/>
</dbReference>
<feature type="compositionally biased region" description="Basic and acidic residues" evidence="1">
    <location>
        <begin position="164"/>
        <end position="180"/>
    </location>
</feature>
<dbReference type="PANTHER" id="PTHR15288">
    <property type="entry name" value="DENN DOMAIN-CONTAINING PROTEIN 2"/>
    <property type="match status" value="1"/>
</dbReference>
<accession>A0A2C9KU15</accession>
<dbReference type="InterPro" id="IPR037516">
    <property type="entry name" value="Tripartite_DENN"/>
</dbReference>
<feature type="compositionally biased region" description="Polar residues" evidence="1">
    <location>
        <begin position="267"/>
        <end position="277"/>
    </location>
</feature>
<feature type="compositionally biased region" description="Basic and acidic residues" evidence="1">
    <location>
        <begin position="246"/>
        <end position="257"/>
    </location>
</feature>
<dbReference type="AlphaFoldDB" id="A0A2C9KU15"/>
<reference evidence="3" key="1">
    <citation type="submission" date="2020-05" db="UniProtKB">
        <authorList>
            <consortium name="EnsemblMetazoa"/>
        </authorList>
    </citation>
    <scope>IDENTIFICATION</scope>
    <source>
        <strain evidence="3">BB02</strain>
    </source>
</reference>
<dbReference type="InterPro" id="IPR051942">
    <property type="entry name" value="DENN_domain_containing_2"/>
</dbReference>
<dbReference type="Gene3D" id="3.40.50.11500">
    <property type="match status" value="1"/>
</dbReference>
<protein>
    <recommendedName>
        <fullName evidence="2">UDENN domain-containing protein</fullName>
    </recommendedName>
</protein>
<dbReference type="Pfam" id="PF03455">
    <property type="entry name" value="dDENN"/>
    <property type="match status" value="1"/>
</dbReference>
<dbReference type="FunFam" id="3.40.50.11500:FF:000004">
    <property type="entry name" value="DENN domain-containing protein 2C isoform X1"/>
    <property type="match status" value="1"/>
</dbReference>
<feature type="domain" description="UDENN" evidence="2">
    <location>
        <begin position="696"/>
        <end position="1098"/>
    </location>
</feature>
<dbReference type="OrthoDB" id="10266080at2759"/>
<dbReference type="Pfam" id="PF03456">
    <property type="entry name" value="uDENN"/>
    <property type="match status" value="1"/>
</dbReference>
<dbReference type="InterPro" id="IPR005113">
    <property type="entry name" value="uDENN_dom"/>
</dbReference>
<gene>
    <name evidence="3" type="primary">106079851</name>
</gene>
<dbReference type="SMART" id="SM00799">
    <property type="entry name" value="DENN"/>
    <property type="match status" value="1"/>
</dbReference>
<dbReference type="VEuPathDB" id="VectorBase:BGLAX_035248"/>
<dbReference type="SMART" id="SM00801">
    <property type="entry name" value="dDENN"/>
    <property type="match status" value="1"/>
</dbReference>
<dbReference type="PROSITE" id="PS50211">
    <property type="entry name" value="DENN"/>
    <property type="match status" value="1"/>
</dbReference>
<feature type="region of interest" description="Disordered" evidence="1">
    <location>
        <begin position="1"/>
        <end position="136"/>
    </location>
</feature>
<feature type="compositionally biased region" description="Polar residues" evidence="1">
    <location>
        <begin position="460"/>
        <end position="474"/>
    </location>
</feature>
<organism evidence="3 4">
    <name type="scientific">Biomphalaria glabrata</name>
    <name type="common">Bloodfluke planorb</name>
    <name type="synonym">Freshwater snail</name>
    <dbReference type="NCBI Taxonomy" id="6526"/>
    <lineage>
        <taxon>Eukaryota</taxon>
        <taxon>Metazoa</taxon>
        <taxon>Spiralia</taxon>
        <taxon>Lophotrochozoa</taxon>
        <taxon>Mollusca</taxon>
        <taxon>Gastropoda</taxon>
        <taxon>Heterobranchia</taxon>
        <taxon>Euthyneura</taxon>
        <taxon>Panpulmonata</taxon>
        <taxon>Hygrophila</taxon>
        <taxon>Lymnaeoidea</taxon>
        <taxon>Planorbidae</taxon>
        <taxon>Biomphalaria</taxon>
    </lineage>
</organism>
<dbReference type="Gene3D" id="3.30.450.200">
    <property type="match status" value="1"/>
</dbReference>
<name>A0A2C9KU15_BIOGL</name>
<dbReference type="PANTHER" id="PTHR15288:SF0">
    <property type="entry name" value="UDENN DOMAIN-CONTAINING PROTEIN"/>
    <property type="match status" value="1"/>
</dbReference>
<dbReference type="InterPro" id="IPR001194">
    <property type="entry name" value="cDENN_dom"/>
</dbReference>
<dbReference type="VEuPathDB" id="VectorBase:BGLB023449"/>
<evidence type="ECO:0000313" key="4">
    <source>
        <dbReference type="Proteomes" id="UP000076420"/>
    </source>
</evidence>